<evidence type="ECO:0000256" key="3">
    <source>
        <dbReference type="ARBA" id="ARBA00022737"/>
    </source>
</evidence>
<keyword evidence="6" id="KW-0805">Transcription regulation</keyword>
<keyword evidence="4" id="KW-0106">Calcium</keyword>
<keyword evidence="8" id="KW-0238">DNA-binding</keyword>
<keyword evidence="13" id="KW-0732">Signal</keyword>
<keyword evidence="15" id="KW-1185">Reference proteome</keyword>
<dbReference type="AlphaFoldDB" id="A0A7J0GST6"/>
<evidence type="ECO:0000256" key="9">
    <source>
        <dbReference type="ARBA" id="ARBA00023159"/>
    </source>
</evidence>
<dbReference type="PANTHER" id="PTHR23335">
    <property type="entry name" value="CALMODULIN-BINDING TRANSCRIPTION ACTIVATOR CAMTA"/>
    <property type="match status" value="1"/>
</dbReference>
<dbReference type="InterPro" id="IPR000048">
    <property type="entry name" value="IQ_motif_EF-hand-BS"/>
</dbReference>
<keyword evidence="9" id="KW-0010">Activator</keyword>
<organism evidence="14 15">
    <name type="scientific">Actinidia rufa</name>
    <dbReference type="NCBI Taxonomy" id="165716"/>
    <lineage>
        <taxon>Eukaryota</taxon>
        <taxon>Viridiplantae</taxon>
        <taxon>Streptophyta</taxon>
        <taxon>Embryophyta</taxon>
        <taxon>Tracheophyta</taxon>
        <taxon>Spermatophyta</taxon>
        <taxon>Magnoliopsida</taxon>
        <taxon>eudicotyledons</taxon>
        <taxon>Gunneridae</taxon>
        <taxon>Pentapetalae</taxon>
        <taxon>asterids</taxon>
        <taxon>Ericales</taxon>
        <taxon>Actinidiaceae</taxon>
        <taxon>Actinidia</taxon>
    </lineage>
</organism>
<evidence type="ECO:0000256" key="2">
    <source>
        <dbReference type="ARBA" id="ARBA00008267"/>
    </source>
</evidence>
<comment type="subcellular location">
    <subcellularLocation>
        <location evidence="1">Nucleus</location>
    </subcellularLocation>
</comment>
<evidence type="ECO:0000256" key="13">
    <source>
        <dbReference type="SAM" id="SignalP"/>
    </source>
</evidence>
<gene>
    <name evidence="14" type="ORF">Acr_24g0000330</name>
</gene>
<comment type="caution">
    <text evidence="14">The sequence shown here is derived from an EMBL/GenBank/DDBJ whole genome shotgun (WGS) entry which is preliminary data.</text>
</comment>
<dbReference type="CDD" id="cd23767">
    <property type="entry name" value="IQCD"/>
    <property type="match status" value="1"/>
</dbReference>
<evidence type="ECO:0000256" key="4">
    <source>
        <dbReference type="ARBA" id="ARBA00022837"/>
    </source>
</evidence>
<protein>
    <submittedName>
        <fullName evidence="14">Ethylene induced calmodulin binding protein</fullName>
    </submittedName>
</protein>
<reference evidence="14 15" key="1">
    <citation type="submission" date="2019-07" db="EMBL/GenBank/DDBJ databases">
        <title>De Novo Assembly of kiwifruit Actinidia rufa.</title>
        <authorList>
            <person name="Sugita-Konishi S."/>
            <person name="Sato K."/>
            <person name="Mori E."/>
            <person name="Abe Y."/>
            <person name="Kisaki G."/>
            <person name="Hamano K."/>
            <person name="Suezawa K."/>
            <person name="Otani M."/>
            <person name="Fukuda T."/>
            <person name="Manabe T."/>
            <person name="Gomi K."/>
            <person name="Tabuchi M."/>
            <person name="Akimitsu K."/>
            <person name="Kataoka I."/>
        </authorList>
    </citation>
    <scope>NUCLEOTIDE SEQUENCE [LARGE SCALE GENOMIC DNA]</scope>
    <source>
        <strain evidence="15">cv. Fuchu</strain>
    </source>
</reference>
<feature type="region of interest" description="Disordered" evidence="12">
    <location>
        <begin position="468"/>
        <end position="495"/>
    </location>
</feature>
<dbReference type="PANTHER" id="PTHR23335:SF0">
    <property type="entry name" value="CALMODULIN-BINDING TRANSCRIPTION ACTIVATOR 2-LIKE ISOFORM X1"/>
    <property type="match status" value="1"/>
</dbReference>
<keyword evidence="7" id="KW-0040">ANK repeat</keyword>
<dbReference type="PROSITE" id="PS50096">
    <property type="entry name" value="IQ"/>
    <property type="match status" value="3"/>
</dbReference>
<sequence length="750" mass="83258">MCSLVFCLEWNSAFVFCMSLDPSNPFGSLGQGRNKYLKDENASLWLKMGSKLYVSHLLNADPGSQLGSSQTSSSPCLEQTNSPILTVQMSNASSPNAVDWNEQSLSSEFEERDYGEDPGISSLARPIHGSVSYNTSLLADSATASSEARLIPYGLVGGLLASIRSSQVSIWPEIASSEFCTVSSDCGYLELSRDQIDPSSVGAGFHHEAGSSMWADVHGSSGTLHSMHDQKFYFQQLNTADFLTHKLIDAKLDADNTAQDVVNGGNMLIPYGQIVAQAKIPYAAKVDSQVGRASNDEARELKKLDSFGKWMDKNIGGDCDDSLMASDSCNYWNTLDTENDKEVSSLSRHMQLNIDELGPSVILQEQLFTICDFAPDWAYTGVETKFEYLERSPEAVSSAIVKTAPKDEVLFQVRLTKMLDVGSERKWLDCSVVGCDKFLTRISDYGLYTREETVVALVRLGAAAGAVDDPTSASPGGQTAADLASTEKATETAAQNNVLSPGMAVNEEHSLRGSLAAVRKSSHAAALIQAAFRARSFRHRQHTKSNSEISETSLDLVTLGLLNKVQKVSHFEDYLHSAAIRIQQKYRGWKGRREFLKIRKRIVKIQAHVRGHQVRKQYKKVVWSVSIVEKAILRWRRKRHGLRGFRMEKTNENGVPETEKCDEYEFLRIGRRQKIAGVEKALARVQSMVRHPEARDQYMRLVKKYEDCKLSNEATSASGLVPGNCHQKDELLEIVQFFEKSEARECDHDL</sequence>
<dbReference type="Proteomes" id="UP000585474">
    <property type="component" value="Unassembled WGS sequence"/>
</dbReference>
<dbReference type="FunFam" id="1.20.5.190:FF:000003">
    <property type="entry name" value="Calmodulin-binding transcription activator 2"/>
    <property type="match status" value="1"/>
</dbReference>
<evidence type="ECO:0000256" key="11">
    <source>
        <dbReference type="ARBA" id="ARBA00023242"/>
    </source>
</evidence>
<feature type="chain" id="PRO_5029892471" evidence="13">
    <location>
        <begin position="18"/>
        <end position="750"/>
    </location>
</feature>
<dbReference type="GO" id="GO:0005634">
    <property type="term" value="C:nucleus"/>
    <property type="evidence" value="ECO:0007669"/>
    <property type="project" value="UniProtKB-SubCell"/>
</dbReference>
<evidence type="ECO:0000313" key="14">
    <source>
        <dbReference type="EMBL" id="GFZ13843.1"/>
    </source>
</evidence>
<keyword evidence="11" id="KW-0539">Nucleus</keyword>
<evidence type="ECO:0000256" key="8">
    <source>
        <dbReference type="ARBA" id="ARBA00023125"/>
    </source>
</evidence>
<evidence type="ECO:0000256" key="1">
    <source>
        <dbReference type="ARBA" id="ARBA00004123"/>
    </source>
</evidence>
<dbReference type="EMBL" id="BJWL01000024">
    <property type="protein sequence ID" value="GFZ13843.1"/>
    <property type="molecule type" value="Genomic_DNA"/>
</dbReference>
<keyword evidence="5" id="KW-0112">Calmodulin-binding</keyword>
<feature type="signal peptide" evidence="13">
    <location>
        <begin position="1"/>
        <end position="17"/>
    </location>
</feature>
<evidence type="ECO:0000313" key="15">
    <source>
        <dbReference type="Proteomes" id="UP000585474"/>
    </source>
</evidence>
<keyword evidence="3" id="KW-0677">Repeat</keyword>
<dbReference type="GO" id="GO:0006357">
    <property type="term" value="P:regulation of transcription by RNA polymerase II"/>
    <property type="evidence" value="ECO:0007669"/>
    <property type="project" value="TreeGrafter"/>
</dbReference>
<evidence type="ECO:0000256" key="10">
    <source>
        <dbReference type="ARBA" id="ARBA00023163"/>
    </source>
</evidence>
<evidence type="ECO:0000256" key="7">
    <source>
        <dbReference type="ARBA" id="ARBA00023043"/>
    </source>
</evidence>
<evidence type="ECO:0000256" key="5">
    <source>
        <dbReference type="ARBA" id="ARBA00022860"/>
    </source>
</evidence>
<dbReference type="SUPFAM" id="SSF52540">
    <property type="entry name" value="P-loop containing nucleoside triphosphate hydrolases"/>
    <property type="match status" value="1"/>
</dbReference>
<dbReference type="Pfam" id="PF00612">
    <property type="entry name" value="IQ"/>
    <property type="match status" value="2"/>
</dbReference>
<proteinExistence type="inferred from homology"/>
<comment type="similarity">
    <text evidence="2">Belongs to the CAMTA family.</text>
</comment>
<dbReference type="OrthoDB" id="407555at2759"/>
<keyword evidence="10" id="KW-0804">Transcription</keyword>
<dbReference type="GO" id="GO:0005516">
    <property type="term" value="F:calmodulin binding"/>
    <property type="evidence" value="ECO:0007669"/>
    <property type="project" value="UniProtKB-KW"/>
</dbReference>
<dbReference type="InterPro" id="IPR027417">
    <property type="entry name" value="P-loop_NTPase"/>
</dbReference>
<evidence type="ECO:0000256" key="12">
    <source>
        <dbReference type="SAM" id="MobiDB-lite"/>
    </source>
</evidence>
<dbReference type="Gene3D" id="1.20.5.190">
    <property type="match status" value="1"/>
</dbReference>
<dbReference type="SMART" id="SM00015">
    <property type="entry name" value="IQ"/>
    <property type="match status" value="3"/>
</dbReference>
<evidence type="ECO:0000256" key="6">
    <source>
        <dbReference type="ARBA" id="ARBA00023015"/>
    </source>
</evidence>
<dbReference type="GO" id="GO:0003712">
    <property type="term" value="F:transcription coregulator activity"/>
    <property type="evidence" value="ECO:0007669"/>
    <property type="project" value="TreeGrafter"/>
</dbReference>
<dbReference type="GO" id="GO:0003690">
    <property type="term" value="F:double-stranded DNA binding"/>
    <property type="evidence" value="ECO:0007669"/>
    <property type="project" value="TreeGrafter"/>
</dbReference>
<name>A0A7J0GST6_9ERIC</name>
<accession>A0A7J0GST6</accession>